<keyword evidence="3" id="KW-0804">Transcription</keyword>
<dbReference type="EMBL" id="VWSH01000002">
    <property type="protein sequence ID" value="KAA5534480.1"/>
    <property type="molecule type" value="Genomic_DNA"/>
</dbReference>
<evidence type="ECO:0000256" key="3">
    <source>
        <dbReference type="ARBA" id="ARBA00023163"/>
    </source>
</evidence>
<dbReference type="SMART" id="SM00342">
    <property type="entry name" value="HTH_ARAC"/>
    <property type="match status" value="1"/>
</dbReference>
<dbReference type="Proteomes" id="UP000323632">
    <property type="component" value="Unassembled WGS sequence"/>
</dbReference>
<organism evidence="5 6">
    <name type="scientific">Taibaiella lutea</name>
    <dbReference type="NCBI Taxonomy" id="2608001"/>
    <lineage>
        <taxon>Bacteria</taxon>
        <taxon>Pseudomonadati</taxon>
        <taxon>Bacteroidota</taxon>
        <taxon>Chitinophagia</taxon>
        <taxon>Chitinophagales</taxon>
        <taxon>Chitinophagaceae</taxon>
        <taxon>Taibaiella</taxon>
    </lineage>
</organism>
<sequence length="291" mass="33116">MNTITDTKLQIPKSGFIHNLLGKAIISESFETFEISKGIDLHCTQVVLSPSENEPEEMAYLSFYPVDANEYYLQLSFLPEFDAQSPEGYNITQLIFNPSFFRQWPVQLLSGNQPFRFDRTSEQAFSLNAIGKDLLEKILKAAEVKTHFINALRKQEYAIGLLSLALEGFLVPDEANKLPACNFLNNSTERDKVLETQRIILQNLENPLTIKALSREVGMNECYLKKGFKAMFGKTIHEFQQLERIKRSKALLSEGIYSINEVAFMMGYGSPSHFSTSFKKITGMKPCELIR</sequence>
<comment type="caution">
    <text evidence="5">The sequence shown here is derived from an EMBL/GenBank/DDBJ whole genome shotgun (WGS) entry which is preliminary data.</text>
</comment>
<dbReference type="SUPFAM" id="SSF46689">
    <property type="entry name" value="Homeodomain-like"/>
    <property type="match status" value="2"/>
</dbReference>
<evidence type="ECO:0000256" key="1">
    <source>
        <dbReference type="ARBA" id="ARBA00023015"/>
    </source>
</evidence>
<dbReference type="InterPro" id="IPR018062">
    <property type="entry name" value="HTH_AraC-typ_CS"/>
</dbReference>
<accession>A0A5M6CJ47</accession>
<gene>
    <name evidence="5" type="ORF">F0919_07615</name>
</gene>
<feature type="domain" description="HTH araC/xylS-type" evidence="4">
    <location>
        <begin position="194"/>
        <end position="291"/>
    </location>
</feature>
<dbReference type="PANTHER" id="PTHR47893:SF1">
    <property type="entry name" value="REGULATORY PROTEIN PCHR"/>
    <property type="match status" value="1"/>
</dbReference>
<dbReference type="GO" id="GO:0003700">
    <property type="term" value="F:DNA-binding transcription factor activity"/>
    <property type="evidence" value="ECO:0007669"/>
    <property type="project" value="InterPro"/>
</dbReference>
<dbReference type="InterPro" id="IPR053142">
    <property type="entry name" value="PchR_regulatory_protein"/>
</dbReference>
<evidence type="ECO:0000259" key="4">
    <source>
        <dbReference type="PROSITE" id="PS01124"/>
    </source>
</evidence>
<protein>
    <submittedName>
        <fullName evidence="5">Helix-turn-helix transcriptional regulator</fullName>
    </submittedName>
</protein>
<dbReference type="PROSITE" id="PS01124">
    <property type="entry name" value="HTH_ARAC_FAMILY_2"/>
    <property type="match status" value="1"/>
</dbReference>
<dbReference type="InterPro" id="IPR018060">
    <property type="entry name" value="HTH_AraC"/>
</dbReference>
<proteinExistence type="predicted"/>
<reference evidence="5 6" key="1">
    <citation type="submission" date="2019-09" db="EMBL/GenBank/DDBJ databases">
        <title>Genome sequence and assembly of Taibaiella sp.</title>
        <authorList>
            <person name="Chhetri G."/>
        </authorList>
    </citation>
    <scope>NUCLEOTIDE SEQUENCE [LARGE SCALE GENOMIC DNA]</scope>
    <source>
        <strain evidence="5 6">KVB11</strain>
    </source>
</reference>
<dbReference type="Pfam" id="PF12833">
    <property type="entry name" value="HTH_18"/>
    <property type="match status" value="1"/>
</dbReference>
<evidence type="ECO:0000256" key="2">
    <source>
        <dbReference type="ARBA" id="ARBA00023125"/>
    </source>
</evidence>
<dbReference type="Gene3D" id="1.10.10.60">
    <property type="entry name" value="Homeodomain-like"/>
    <property type="match status" value="2"/>
</dbReference>
<evidence type="ECO:0000313" key="5">
    <source>
        <dbReference type="EMBL" id="KAA5534480.1"/>
    </source>
</evidence>
<keyword evidence="6" id="KW-1185">Reference proteome</keyword>
<keyword evidence="1" id="KW-0805">Transcription regulation</keyword>
<dbReference type="RefSeq" id="WP_150032161.1">
    <property type="nucleotide sequence ID" value="NZ_VWSH01000002.1"/>
</dbReference>
<name>A0A5M6CJ47_9BACT</name>
<dbReference type="PANTHER" id="PTHR47893">
    <property type="entry name" value="REGULATORY PROTEIN PCHR"/>
    <property type="match status" value="1"/>
</dbReference>
<dbReference type="GO" id="GO:0043565">
    <property type="term" value="F:sequence-specific DNA binding"/>
    <property type="evidence" value="ECO:0007669"/>
    <property type="project" value="InterPro"/>
</dbReference>
<dbReference type="InterPro" id="IPR009057">
    <property type="entry name" value="Homeodomain-like_sf"/>
</dbReference>
<keyword evidence="2" id="KW-0238">DNA-binding</keyword>
<dbReference type="AlphaFoldDB" id="A0A5M6CJ47"/>
<dbReference type="PROSITE" id="PS00041">
    <property type="entry name" value="HTH_ARAC_FAMILY_1"/>
    <property type="match status" value="1"/>
</dbReference>
<evidence type="ECO:0000313" key="6">
    <source>
        <dbReference type="Proteomes" id="UP000323632"/>
    </source>
</evidence>